<dbReference type="InterPro" id="IPR050493">
    <property type="entry name" value="FAD-dep_Monooxygenase_BioMet"/>
</dbReference>
<dbReference type="PANTHER" id="PTHR13789:SF242">
    <property type="entry name" value="FAD-BINDING DOMAIN-CONTAINING PROTEIN"/>
    <property type="match status" value="1"/>
</dbReference>
<dbReference type="SUPFAM" id="SSF51905">
    <property type="entry name" value="FAD/NAD(P)-binding domain"/>
    <property type="match status" value="1"/>
</dbReference>
<proteinExistence type="inferred from homology"/>
<evidence type="ECO:0000256" key="1">
    <source>
        <dbReference type="ARBA" id="ARBA00007992"/>
    </source>
</evidence>
<sequence>MVAVREAAKLKIIVVGAGIGGLGAAISLLLAGHHVQVLEGAKELGEVGAGIQILPNGARVLRSWGMEDTLQMNAMEPRMSNMRNWKGDLLTSWDYLVAAKTYSAPFWDFHRADLHRALVDRALELGGDIVCNMTVADVLCDTPSGHATVVTRGGKTHTADLVVGADGVHNTLRAVLSGRDEPPTPTGDLTYRLLLDASVMLSDPELAEFVDDPQVNSWIGPDAHIGENLIIQSQSKPSYVRTHPQRSHANITDSYRSLVNYILRQGSLFNMVLCMPDDIPDKVRVAHGNIEELKHFYKDWDPRIVKLINISKAANKWKLCIREELDHWYHPSGTLVLLGDAVHATLPYLSSGAGMTLEDAGALGECLSRIKSKSGAEIQHALAVFQECRKRRTERTVKRSSLQQHLPHLPDGPEQEQRDVLLRIPGPVRGEAFVWRDPDIEPWLLGNDHVKDVLDNWGSASQARI</sequence>
<evidence type="ECO:0000256" key="3">
    <source>
        <dbReference type="ARBA" id="ARBA00022827"/>
    </source>
</evidence>
<evidence type="ECO:0000259" key="8">
    <source>
        <dbReference type="Pfam" id="PF01494"/>
    </source>
</evidence>
<dbReference type="PANTHER" id="PTHR13789">
    <property type="entry name" value="MONOOXYGENASE"/>
    <property type="match status" value="1"/>
</dbReference>
<keyword evidence="3" id="KW-0274">FAD</keyword>
<name>A0AA38Y552_9EURO</name>
<organism evidence="9 10">
    <name type="scientific">Knufia peltigerae</name>
    <dbReference type="NCBI Taxonomy" id="1002370"/>
    <lineage>
        <taxon>Eukaryota</taxon>
        <taxon>Fungi</taxon>
        <taxon>Dikarya</taxon>
        <taxon>Ascomycota</taxon>
        <taxon>Pezizomycotina</taxon>
        <taxon>Eurotiomycetes</taxon>
        <taxon>Chaetothyriomycetidae</taxon>
        <taxon>Chaetothyriales</taxon>
        <taxon>Trichomeriaceae</taxon>
        <taxon>Knufia</taxon>
    </lineage>
</organism>
<feature type="domain" description="FAD-binding" evidence="8">
    <location>
        <begin position="10"/>
        <end position="227"/>
    </location>
</feature>
<dbReference type="EMBL" id="JAPDRN010000038">
    <property type="protein sequence ID" value="KAJ9634405.1"/>
    <property type="molecule type" value="Genomic_DNA"/>
</dbReference>
<dbReference type="GO" id="GO:0004497">
    <property type="term" value="F:monooxygenase activity"/>
    <property type="evidence" value="ECO:0007669"/>
    <property type="project" value="UniProtKB-KW"/>
</dbReference>
<dbReference type="InterPro" id="IPR002938">
    <property type="entry name" value="FAD-bd"/>
</dbReference>
<comment type="caution">
    <text evidence="9">The sequence shown here is derived from an EMBL/GenBank/DDBJ whole genome shotgun (WGS) entry which is preliminary data.</text>
</comment>
<evidence type="ECO:0000313" key="9">
    <source>
        <dbReference type="EMBL" id="KAJ9634405.1"/>
    </source>
</evidence>
<evidence type="ECO:0000256" key="5">
    <source>
        <dbReference type="ARBA" id="ARBA00023033"/>
    </source>
</evidence>
<dbReference type="PRINTS" id="PR00420">
    <property type="entry name" value="RNGMNOXGNASE"/>
</dbReference>
<keyword evidence="4" id="KW-0560">Oxidoreductase</keyword>
<keyword evidence="10" id="KW-1185">Reference proteome</keyword>
<dbReference type="InterPro" id="IPR036188">
    <property type="entry name" value="FAD/NAD-bd_sf"/>
</dbReference>
<keyword evidence="5" id="KW-0503">Monooxygenase</keyword>
<keyword evidence="7" id="KW-0472">Membrane</keyword>
<feature type="transmembrane region" description="Helical" evidence="7">
    <location>
        <begin position="12"/>
        <end position="32"/>
    </location>
</feature>
<dbReference type="GO" id="GO:0071949">
    <property type="term" value="F:FAD binding"/>
    <property type="evidence" value="ECO:0007669"/>
    <property type="project" value="InterPro"/>
</dbReference>
<dbReference type="Gene3D" id="3.30.9.30">
    <property type="match status" value="1"/>
</dbReference>
<keyword evidence="7" id="KW-0812">Transmembrane</keyword>
<protein>
    <recommendedName>
        <fullName evidence="8">FAD-binding domain-containing protein</fullName>
    </recommendedName>
</protein>
<dbReference type="Gene3D" id="3.50.50.60">
    <property type="entry name" value="FAD/NAD(P)-binding domain"/>
    <property type="match status" value="1"/>
</dbReference>
<evidence type="ECO:0000256" key="6">
    <source>
        <dbReference type="SAM" id="MobiDB-lite"/>
    </source>
</evidence>
<dbReference type="AlphaFoldDB" id="A0AA38Y552"/>
<dbReference type="Proteomes" id="UP001172681">
    <property type="component" value="Unassembled WGS sequence"/>
</dbReference>
<evidence type="ECO:0000256" key="7">
    <source>
        <dbReference type="SAM" id="Phobius"/>
    </source>
</evidence>
<gene>
    <name evidence="9" type="ORF">H2204_006230</name>
</gene>
<dbReference type="SUPFAM" id="SSF54373">
    <property type="entry name" value="FAD-linked reductases, C-terminal domain"/>
    <property type="match status" value="1"/>
</dbReference>
<evidence type="ECO:0000313" key="10">
    <source>
        <dbReference type="Proteomes" id="UP001172681"/>
    </source>
</evidence>
<accession>A0AA38Y552</accession>
<evidence type="ECO:0000256" key="2">
    <source>
        <dbReference type="ARBA" id="ARBA00022630"/>
    </source>
</evidence>
<reference evidence="9" key="1">
    <citation type="submission" date="2022-10" db="EMBL/GenBank/DDBJ databases">
        <title>Culturing micro-colonial fungi from biological soil crusts in the Mojave desert and describing Neophaeococcomyces mojavensis, and introducing the new genera and species Taxawa tesnikishii.</title>
        <authorList>
            <person name="Kurbessoian T."/>
            <person name="Stajich J.E."/>
        </authorList>
    </citation>
    <scope>NUCLEOTIDE SEQUENCE</scope>
    <source>
        <strain evidence="9">TK_35</strain>
    </source>
</reference>
<dbReference type="Pfam" id="PF01494">
    <property type="entry name" value="FAD_binding_3"/>
    <property type="match status" value="1"/>
</dbReference>
<evidence type="ECO:0000256" key="4">
    <source>
        <dbReference type="ARBA" id="ARBA00023002"/>
    </source>
</evidence>
<comment type="similarity">
    <text evidence="1">Belongs to the paxM FAD-dependent monooxygenase family.</text>
</comment>
<keyword evidence="2" id="KW-0285">Flavoprotein</keyword>
<keyword evidence="7" id="KW-1133">Transmembrane helix</keyword>
<feature type="region of interest" description="Disordered" evidence="6">
    <location>
        <begin position="396"/>
        <end position="416"/>
    </location>
</feature>